<dbReference type="FunFam" id="1.10.510.10:FF:000051">
    <property type="entry name" value="Receptor-like serine/threonine-protein kinase ALE2"/>
    <property type="match status" value="1"/>
</dbReference>
<dbReference type="EMBL" id="JAUHHV010000009">
    <property type="protein sequence ID" value="KAK1412784.1"/>
    <property type="molecule type" value="Genomic_DNA"/>
</dbReference>
<evidence type="ECO:0000256" key="5">
    <source>
        <dbReference type="ARBA" id="ARBA00022741"/>
    </source>
</evidence>
<comment type="subcellular location">
    <subcellularLocation>
        <location evidence="1">Cell membrane</location>
        <topology evidence="1">Lipid-anchor</topology>
    </subcellularLocation>
</comment>
<keyword evidence="14" id="KW-1185">Reference proteome</keyword>
<dbReference type="PROSITE" id="PS00107">
    <property type="entry name" value="PROTEIN_KINASE_ATP"/>
    <property type="match status" value="2"/>
</dbReference>
<evidence type="ECO:0000256" key="1">
    <source>
        <dbReference type="ARBA" id="ARBA00004193"/>
    </source>
</evidence>
<dbReference type="PANTHER" id="PTHR47985:SF44">
    <property type="entry name" value="SERINE_THREONINE-PROTEIN KINASE PBS1"/>
    <property type="match status" value="1"/>
</dbReference>
<feature type="compositionally biased region" description="Basic and acidic residues" evidence="11">
    <location>
        <begin position="445"/>
        <end position="470"/>
    </location>
</feature>
<keyword evidence="2" id="KW-1003">Cell membrane</keyword>
<dbReference type="InterPro" id="IPR008271">
    <property type="entry name" value="Ser/Thr_kinase_AS"/>
</dbReference>
<dbReference type="GO" id="GO:0005886">
    <property type="term" value="C:plasma membrane"/>
    <property type="evidence" value="ECO:0007669"/>
    <property type="project" value="UniProtKB-SubCell"/>
</dbReference>
<organism evidence="13 14">
    <name type="scientific">Tagetes erecta</name>
    <name type="common">African marigold</name>
    <dbReference type="NCBI Taxonomy" id="13708"/>
    <lineage>
        <taxon>Eukaryota</taxon>
        <taxon>Viridiplantae</taxon>
        <taxon>Streptophyta</taxon>
        <taxon>Embryophyta</taxon>
        <taxon>Tracheophyta</taxon>
        <taxon>Spermatophyta</taxon>
        <taxon>Magnoliopsida</taxon>
        <taxon>eudicotyledons</taxon>
        <taxon>Gunneridae</taxon>
        <taxon>Pentapetalae</taxon>
        <taxon>asterids</taxon>
        <taxon>campanulids</taxon>
        <taxon>Asterales</taxon>
        <taxon>Asteraceae</taxon>
        <taxon>Asteroideae</taxon>
        <taxon>Heliantheae alliance</taxon>
        <taxon>Tageteae</taxon>
        <taxon>Tagetes</taxon>
    </lineage>
</organism>
<dbReference type="PROSITE" id="PS00108">
    <property type="entry name" value="PROTEIN_KINASE_ST"/>
    <property type="match status" value="1"/>
</dbReference>
<dbReference type="PANTHER" id="PTHR47985">
    <property type="entry name" value="OS07G0668900 PROTEIN"/>
    <property type="match status" value="1"/>
</dbReference>
<dbReference type="InterPro" id="IPR000719">
    <property type="entry name" value="Prot_kinase_dom"/>
</dbReference>
<feature type="binding site" evidence="10">
    <location>
        <position position="187"/>
    </location>
    <ligand>
        <name>ATP</name>
        <dbReference type="ChEBI" id="CHEBI:30616"/>
    </ligand>
</feature>
<evidence type="ECO:0000256" key="7">
    <source>
        <dbReference type="ARBA" id="ARBA00022840"/>
    </source>
</evidence>
<dbReference type="SMART" id="SM00220">
    <property type="entry name" value="S_TKc"/>
    <property type="match status" value="1"/>
</dbReference>
<sequence>MQATMIKIHRRSQQKDQRRRQPEYTAKEQEKKNIVGDVVKALLASIVVDRELTLSRLSCVVTSDGIASLLKRKKRNADNSNSGQNNEEDNAGPSNVENNAENRQDDDTEEQEEIDEIVESSVLNEPADGYDTEDQREIEKLVGRRFTYAQLAVATENFKYANMLGEGGFGRVYRGRLQDPDQIVAVKRMNPKRRDGKKEFLAEVKVLSSFNHPNLIKLVGFCAEGHQRLLVYEFMPLGSLYDHLHGEHPDKRQLNWNTRLRLAVETARGLAYLHVNAGSPIIYRDLKTPNILLDADLTVKLSDFGMAKKGPTGKETYVMEKDRVGTYGYCPPEYAMTGLLNMKTDIFSFGIVFLELITGRKALDDTKPDVDGSLFYWAKDLLKNKKNFPGMADPALEGQYTQKQLVEALSIAAACISFEADPRPRVSQVLAALESLFGSLNKDPQSSDRAESSGVKDVEQGDEHIGENNKGDAMSGLSRSKTTGALLLLLPERRKHTLLVNNDAEVLLLKFVCMYVLDKSNLGPNNENEETNNADEPVQSTVANGQRMFTFEQLVAATENFKADNLLGEGGFGKVYKGKLQDTHQIVAVKRLDPEGSQGLREFLIEALALSLVDHPNLVKLIGYGGQDVEKLLVYEFMPLGSLDNHLYGEHPNKKLLDWNTSFGVVLLELITGRKAVDATKPEEPDLVSWARPFFKGKENYCDMVDPALEGRFPSEGLDMALVVCKLCLHIKPSWRPIAADVVKALDKLASQNNDPQKASDKAGSSGVKKGDEGEG</sequence>
<feature type="compositionally biased region" description="Basic and acidic residues" evidence="11">
    <location>
        <begin position="13"/>
        <end position="28"/>
    </location>
</feature>
<dbReference type="Pfam" id="PF07714">
    <property type="entry name" value="PK_Tyr_Ser-Thr"/>
    <property type="match status" value="2"/>
</dbReference>
<keyword evidence="4" id="KW-0808">Transferase</keyword>
<dbReference type="InterPro" id="IPR011009">
    <property type="entry name" value="Kinase-like_dom_sf"/>
</dbReference>
<evidence type="ECO:0000256" key="4">
    <source>
        <dbReference type="ARBA" id="ARBA00022679"/>
    </source>
</evidence>
<dbReference type="Gene3D" id="3.30.200.20">
    <property type="entry name" value="Phosphorylase Kinase, domain 1"/>
    <property type="match status" value="2"/>
</dbReference>
<evidence type="ECO:0000259" key="12">
    <source>
        <dbReference type="PROSITE" id="PS50011"/>
    </source>
</evidence>
<comment type="caution">
    <text evidence="13">The sequence shown here is derived from an EMBL/GenBank/DDBJ whole genome shotgun (WGS) entry which is preliminary data.</text>
</comment>
<dbReference type="Gene3D" id="1.10.510.10">
    <property type="entry name" value="Transferase(Phosphotransferase) domain 1"/>
    <property type="match status" value="2"/>
</dbReference>
<feature type="binding site" evidence="10">
    <location>
        <position position="590"/>
    </location>
    <ligand>
        <name>ATP</name>
        <dbReference type="ChEBI" id="CHEBI:30616"/>
    </ligand>
</feature>
<dbReference type="AlphaFoldDB" id="A0AAD8JZH2"/>
<dbReference type="GO" id="GO:0005524">
    <property type="term" value="F:ATP binding"/>
    <property type="evidence" value="ECO:0007669"/>
    <property type="project" value="UniProtKB-UniRule"/>
</dbReference>
<dbReference type="Proteomes" id="UP001229421">
    <property type="component" value="Unassembled WGS sequence"/>
</dbReference>
<feature type="region of interest" description="Disordered" evidence="11">
    <location>
        <begin position="441"/>
        <end position="477"/>
    </location>
</feature>
<keyword evidence="3" id="KW-0723">Serine/threonine-protein kinase</keyword>
<dbReference type="InterPro" id="IPR017441">
    <property type="entry name" value="Protein_kinase_ATP_BS"/>
</dbReference>
<evidence type="ECO:0000256" key="2">
    <source>
        <dbReference type="ARBA" id="ARBA00022475"/>
    </source>
</evidence>
<gene>
    <name evidence="13" type="ORF">QVD17_34290</name>
</gene>
<protein>
    <recommendedName>
        <fullName evidence="12">Protein kinase domain-containing protein</fullName>
    </recommendedName>
</protein>
<feature type="compositionally biased region" description="Acidic residues" evidence="11">
    <location>
        <begin position="106"/>
        <end position="118"/>
    </location>
</feature>
<reference evidence="13" key="1">
    <citation type="journal article" date="2023" name="bioRxiv">
        <title>Improved chromosome-level genome assembly for marigold (Tagetes erecta).</title>
        <authorList>
            <person name="Jiang F."/>
            <person name="Yuan L."/>
            <person name="Wang S."/>
            <person name="Wang H."/>
            <person name="Xu D."/>
            <person name="Wang A."/>
            <person name="Fan W."/>
        </authorList>
    </citation>
    <scope>NUCLEOTIDE SEQUENCE</scope>
    <source>
        <strain evidence="13">WSJ</strain>
        <tissue evidence="13">Leaf</tissue>
    </source>
</reference>
<feature type="region of interest" description="Disordered" evidence="11">
    <location>
        <begin position="751"/>
        <end position="776"/>
    </location>
</feature>
<keyword evidence="7 10" id="KW-0067">ATP-binding</keyword>
<dbReference type="GO" id="GO:0004674">
    <property type="term" value="F:protein serine/threonine kinase activity"/>
    <property type="evidence" value="ECO:0007669"/>
    <property type="project" value="UniProtKB-KW"/>
</dbReference>
<feature type="region of interest" description="Disordered" evidence="11">
    <location>
        <begin position="1"/>
        <end position="28"/>
    </location>
</feature>
<keyword evidence="8" id="KW-0472">Membrane</keyword>
<evidence type="ECO:0000256" key="10">
    <source>
        <dbReference type="PROSITE-ProRule" id="PRU10141"/>
    </source>
</evidence>
<dbReference type="SUPFAM" id="SSF56112">
    <property type="entry name" value="Protein kinase-like (PK-like)"/>
    <property type="match status" value="2"/>
</dbReference>
<feature type="domain" description="Protein kinase" evidence="12">
    <location>
        <begin position="561"/>
        <end position="776"/>
    </location>
</feature>
<name>A0AAD8JZH2_TARER</name>
<evidence type="ECO:0000313" key="13">
    <source>
        <dbReference type="EMBL" id="KAK1412784.1"/>
    </source>
</evidence>
<dbReference type="PROSITE" id="PS50011">
    <property type="entry name" value="PROTEIN_KINASE_DOM"/>
    <property type="match status" value="2"/>
</dbReference>
<keyword evidence="5 10" id="KW-0547">Nucleotide-binding</keyword>
<dbReference type="FunFam" id="3.30.200.20:FF:000039">
    <property type="entry name" value="receptor-like protein kinase FERONIA"/>
    <property type="match status" value="1"/>
</dbReference>
<keyword evidence="6" id="KW-0418">Kinase</keyword>
<evidence type="ECO:0000256" key="6">
    <source>
        <dbReference type="ARBA" id="ARBA00022777"/>
    </source>
</evidence>
<feature type="region of interest" description="Disordered" evidence="11">
    <location>
        <begin position="74"/>
        <end position="133"/>
    </location>
</feature>
<evidence type="ECO:0000256" key="3">
    <source>
        <dbReference type="ARBA" id="ARBA00022527"/>
    </source>
</evidence>
<evidence type="ECO:0000256" key="8">
    <source>
        <dbReference type="ARBA" id="ARBA00023136"/>
    </source>
</evidence>
<feature type="domain" description="Protein kinase" evidence="12">
    <location>
        <begin position="158"/>
        <end position="437"/>
    </location>
</feature>
<evidence type="ECO:0000313" key="14">
    <source>
        <dbReference type="Proteomes" id="UP001229421"/>
    </source>
</evidence>
<dbReference type="InterPro" id="IPR001245">
    <property type="entry name" value="Ser-Thr/Tyr_kinase_cat_dom"/>
</dbReference>
<dbReference type="CDD" id="cd14066">
    <property type="entry name" value="STKc_IRAK"/>
    <property type="match status" value="1"/>
</dbReference>
<evidence type="ECO:0000256" key="11">
    <source>
        <dbReference type="SAM" id="MobiDB-lite"/>
    </source>
</evidence>
<dbReference type="FunFam" id="3.30.200.20:FF:000178">
    <property type="entry name" value="serine/threonine-protein kinase PBS1-like"/>
    <property type="match status" value="1"/>
</dbReference>
<keyword evidence="9" id="KW-0449">Lipoprotein</keyword>
<evidence type="ECO:0000256" key="9">
    <source>
        <dbReference type="ARBA" id="ARBA00023288"/>
    </source>
</evidence>
<proteinExistence type="predicted"/>
<accession>A0AAD8JZH2</accession>